<dbReference type="Pfam" id="PF03080">
    <property type="entry name" value="Neprosin"/>
    <property type="match status" value="1"/>
</dbReference>
<dbReference type="PROSITE" id="PS52045">
    <property type="entry name" value="NEPROSIN_PEP_CD"/>
    <property type="match status" value="1"/>
</dbReference>
<evidence type="ECO:0000259" key="2">
    <source>
        <dbReference type="PROSITE" id="PS52045"/>
    </source>
</evidence>
<dbReference type="AlphaFoldDB" id="A0A3B6NW51"/>
<sequence>MGNNFSLFILALCILHLTRGILGVRPHAGNQEELGVSGGNLKPINLKMDGLDPPPANVSTFPNYGVRTSYDAAYKTHVARDYYGIEATIDVYGLSLRQDQHSGAALIIKNSKSFHRNMIVVGWHAYPWQYGGNTDTRFFTYWTSDNQGWTGCYDLTCPAGYVPEKGAIVPGTKLSPVSNPNGAKQTINLKVFKDKATGDWLVHCGFGSKPKLIGRFPKTLFTTLADKADEIQARGFVLTQASPLAPMGSGFRPSNVKAASFSNIMFLDQDGKRFRAPQDFTPYMTNDKVYTVSLISPNGRFTYGGPSK</sequence>
<feature type="chain" id="PRO_5043178608" description="Neprosin PEP catalytic domain-containing protein" evidence="1">
    <location>
        <begin position="24"/>
        <end position="308"/>
    </location>
</feature>
<dbReference type="Gramene" id="TraesCS6A03G0880100.1">
    <property type="protein sequence ID" value="TraesCS6A03G0880100.1.CDS"/>
    <property type="gene ID" value="TraesCS6A03G0880100"/>
</dbReference>
<dbReference type="STRING" id="4565.A0A3B6NW51"/>
<feature type="domain" description="Neprosin PEP catalytic" evidence="2">
    <location>
        <begin position="62"/>
        <end position="308"/>
    </location>
</feature>
<keyword evidence="1" id="KW-0732">Signal</keyword>
<name>A0A3B6NW51_WHEAT</name>
<dbReference type="OMA" id="ATHIHIG"/>
<evidence type="ECO:0000313" key="3">
    <source>
        <dbReference type="EnsemblPlants" id="TraesCS6A02G341800.1"/>
    </source>
</evidence>
<reference evidence="3" key="1">
    <citation type="submission" date="2018-08" db="EMBL/GenBank/DDBJ databases">
        <authorList>
            <person name="Rossello M."/>
        </authorList>
    </citation>
    <scope>NUCLEOTIDE SEQUENCE [LARGE SCALE GENOMIC DNA]</scope>
    <source>
        <strain evidence="3">cv. Chinese Spring</strain>
    </source>
</reference>
<keyword evidence="4" id="KW-1185">Reference proteome</keyword>
<dbReference type="PANTHER" id="PTHR31589:SF112">
    <property type="entry name" value="OS01G0834300 PROTEIN"/>
    <property type="match status" value="1"/>
</dbReference>
<dbReference type="InterPro" id="IPR004314">
    <property type="entry name" value="Neprosin"/>
</dbReference>
<dbReference type="SMR" id="A0A3B6NW51"/>
<feature type="signal peptide" evidence="1">
    <location>
        <begin position="1"/>
        <end position="23"/>
    </location>
</feature>
<reference evidence="3" key="2">
    <citation type="submission" date="2018-10" db="UniProtKB">
        <authorList>
            <consortium name="EnsemblPlants"/>
        </authorList>
    </citation>
    <scope>IDENTIFICATION</scope>
</reference>
<dbReference type="OrthoDB" id="670855at2759"/>
<organism evidence="3">
    <name type="scientific">Triticum aestivum</name>
    <name type="common">Wheat</name>
    <dbReference type="NCBI Taxonomy" id="4565"/>
    <lineage>
        <taxon>Eukaryota</taxon>
        <taxon>Viridiplantae</taxon>
        <taxon>Streptophyta</taxon>
        <taxon>Embryophyta</taxon>
        <taxon>Tracheophyta</taxon>
        <taxon>Spermatophyta</taxon>
        <taxon>Magnoliopsida</taxon>
        <taxon>Liliopsida</taxon>
        <taxon>Poales</taxon>
        <taxon>Poaceae</taxon>
        <taxon>BOP clade</taxon>
        <taxon>Pooideae</taxon>
        <taxon>Triticodae</taxon>
        <taxon>Triticeae</taxon>
        <taxon>Triticinae</taxon>
        <taxon>Triticum</taxon>
    </lineage>
</organism>
<dbReference type="Gene3D" id="3.90.1320.10">
    <property type="entry name" value="Outer-capsid protein sigma 3, large lobe"/>
    <property type="match status" value="1"/>
</dbReference>
<proteinExistence type="predicted"/>
<dbReference type="InterPro" id="IPR053168">
    <property type="entry name" value="Glutamic_endopeptidase"/>
</dbReference>
<protein>
    <recommendedName>
        <fullName evidence="2">Neprosin PEP catalytic domain-containing protein</fullName>
    </recommendedName>
</protein>
<evidence type="ECO:0000313" key="4">
    <source>
        <dbReference type="Proteomes" id="UP000019116"/>
    </source>
</evidence>
<accession>A0A3B6NW51</accession>
<dbReference type="EnsemblPlants" id="TraesCS6A02G341800.1">
    <property type="protein sequence ID" value="TraesCS6A02G341800.1"/>
    <property type="gene ID" value="TraesCS6A02G341800"/>
</dbReference>
<dbReference type="PANTHER" id="PTHR31589">
    <property type="entry name" value="PROTEIN, PUTATIVE (DUF239)-RELATED-RELATED"/>
    <property type="match status" value="1"/>
</dbReference>
<dbReference type="Gramene" id="TraesCS6A02G341800.1">
    <property type="protein sequence ID" value="TraesCS6A02G341800.1"/>
    <property type="gene ID" value="TraesCS6A02G341800"/>
</dbReference>
<evidence type="ECO:0000256" key="1">
    <source>
        <dbReference type="SAM" id="SignalP"/>
    </source>
</evidence>
<dbReference type="Proteomes" id="UP000019116">
    <property type="component" value="Chromosome 6A"/>
</dbReference>